<feature type="transmembrane region" description="Helical" evidence="5">
    <location>
        <begin position="268"/>
        <end position="286"/>
    </location>
</feature>
<evidence type="ECO:0000259" key="6">
    <source>
        <dbReference type="SMART" id="SM00856"/>
    </source>
</evidence>
<evidence type="ECO:0000256" key="5">
    <source>
        <dbReference type="SAM" id="Phobius"/>
    </source>
</evidence>
<dbReference type="Proteomes" id="UP000323000">
    <property type="component" value="Chromosome 1"/>
</dbReference>
<dbReference type="InterPro" id="IPR035513">
    <property type="entry name" value="Invertase/methylesterase_inhib"/>
</dbReference>
<dbReference type="SUPFAM" id="SSF101148">
    <property type="entry name" value="Plant invertase/pectin methylesterase inhibitor"/>
    <property type="match status" value="1"/>
</dbReference>
<dbReference type="SMART" id="SM00856">
    <property type="entry name" value="PMEI"/>
    <property type="match status" value="1"/>
</dbReference>
<keyword evidence="5" id="KW-0472">Membrane</keyword>
<dbReference type="OrthoDB" id="764172at2759"/>
<keyword evidence="5" id="KW-1133">Transmembrane helix</keyword>
<keyword evidence="8" id="KW-1185">Reference proteome</keyword>
<dbReference type="FunFam" id="1.20.140.40:FF:000008">
    <property type="entry name" value="Invertase/pectin methylesterase inhibitor family protein"/>
    <property type="match status" value="1"/>
</dbReference>
<feature type="region of interest" description="Disordered" evidence="4">
    <location>
        <begin position="25"/>
        <end position="67"/>
    </location>
</feature>
<dbReference type="NCBIfam" id="TIGR01614">
    <property type="entry name" value="PME_inhib"/>
    <property type="match status" value="1"/>
</dbReference>
<feature type="compositionally biased region" description="Basic and acidic residues" evidence="4">
    <location>
        <begin position="52"/>
        <end position="66"/>
    </location>
</feature>
<dbReference type="InterPro" id="IPR052421">
    <property type="entry name" value="PCW_Enzyme_Inhibitor"/>
</dbReference>
<dbReference type="InterPro" id="IPR034086">
    <property type="entry name" value="PMEI_plant"/>
</dbReference>
<dbReference type="Gene3D" id="1.20.140.40">
    <property type="entry name" value="Invertase/pectin methylesterase inhibitor family protein"/>
    <property type="match status" value="1"/>
</dbReference>
<evidence type="ECO:0000256" key="1">
    <source>
        <dbReference type="ARBA" id="ARBA00022729"/>
    </source>
</evidence>
<sequence length="450" mass="49622">MGLRPSFSNLNCRIDRIGSDKVWSVSRGFSSEEEGRPDLDREGGKEAVTVNNRDKKESRKGVREQSMRSPIFVRKEVGGGKVLLEKGTQKKLDYRGSSEESEYSFSGSESEDGPVVNGLWLKGECSKLRPQWSLEVSRPINGICELRAPVFNIDGFSKKEKNKVCNNAKGAGGVSVVDLRRQEREDTVIEAGKGSKMVEACSESDKGELSKTGGNCGSSNKEGSETSSIRRVMRRRGKGLLPIRNTTQARELKREEKINYKMVSFKSYIFQASIVLVLLFMIMHMTPSFARLHVNKVSTEENQVINDICSKTTKPSNCLLLLKSIPGTSTADLKGITKIILDLARSNATKTLNLVNSLIPKTPDSRLKEGYLTCSEVYDNAIDEINEAESDFIQGDYSSMNIQASAAMTEAVTCNDETQGLPIDPSVRKGNQDLLDVCKIILVVANLLKG</sequence>
<protein>
    <recommendedName>
        <fullName evidence="6">Pectinesterase inhibitor domain-containing protein</fullName>
    </recommendedName>
</protein>
<comment type="similarity">
    <text evidence="3">Belongs to the PMEI family.</text>
</comment>
<feature type="compositionally biased region" description="Basic and acidic residues" evidence="4">
    <location>
        <begin position="33"/>
        <end position="45"/>
    </location>
</feature>
<gene>
    <name evidence="7" type="ORF">EZV62_000031</name>
</gene>
<feature type="compositionally biased region" description="Polar residues" evidence="4">
    <location>
        <begin position="217"/>
        <end position="229"/>
    </location>
</feature>
<dbReference type="GO" id="GO:0046910">
    <property type="term" value="F:pectinesterase inhibitor activity"/>
    <property type="evidence" value="ECO:0007669"/>
    <property type="project" value="InterPro"/>
</dbReference>
<accession>A0A5C7ISR9</accession>
<name>A0A5C7ISR9_9ROSI</name>
<evidence type="ECO:0000256" key="3">
    <source>
        <dbReference type="ARBA" id="ARBA00038471"/>
    </source>
</evidence>
<evidence type="ECO:0000256" key="2">
    <source>
        <dbReference type="ARBA" id="ARBA00023157"/>
    </source>
</evidence>
<dbReference type="EMBL" id="VAHF01000001">
    <property type="protein sequence ID" value="TXG71452.1"/>
    <property type="molecule type" value="Genomic_DNA"/>
</dbReference>
<feature type="region of interest" description="Disordered" evidence="4">
    <location>
        <begin position="201"/>
        <end position="229"/>
    </location>
</feature>
<dbReference type="PANTHER" id="PTHR36710:SF4">
    <property type="entry name" value="PLANT INVERTASE_PECTIN METHYLESTERASE INHIBITOR SUPERFAMILY PROTEIN"/>
    <property type="match status" value="1"/>
</dbReference>
<evidence type="ECO:0000313" key="7">
    <source>
        <dbReference type="EMBL" id="TXG71452.1"/>
    </source>
</evidence>
<dbReference type="CDD" id="cd15797">
    <property type="entry name" value="PMEI"/>
    <property type="match status" value="1"/>
</dbReference>
<proteinExistence type="inferred from homology"/>
<evidence type="ECO:0000256" key="4">
    <source>
        <dbReference type="SAM" id="MobiDB-lite"/>
    </source>
</evidence>
<evidence type="ECO:0000313" key="8">
    <source>
        <dbReference type="Proteomes" id="UP000323000"/>
    </source>
</evidence>
<dbReference type="InterPro" id="IPR006501">
    <property type="entry name" value="Pectinesterase_inhib_dom"/>
</dbReference>
<feature type="domain" description="Pectinesterase inhibitor" evidence="6">
    <location>
        <begin position="300"/>
        <end position="444"/>
    </location>
</feature>
<comment type="caution">
    <text evidence="7">The sequence shown here is derived from an EMBL/GenBank/DDBJ whole genome shotgun (WGS) entry which is preliminary data.</text>
</comment>
<keyword evidence="2" id="KW-1015">Disulfide bond</keyword>
<dbReference type="PANTHER" id="PTHR36710">
    <property type="entry name" value="PECTINESTERASE INHIBITOR-LIKE"/>
    <property type="match status" value="1"/>
</dbReference>
<keyword evidence="1" id="KW-0732">Signal</keyword>
<keyword evidence="5" id="KW-0812">Transmembrane</keyword>
<organism evidence="7 8">
    <name type="scientific">Acer yangbiense</name>
    <dbReference type="NCBI Taxonomy" id="1000413"/>
    <lineage>
        <taxon>Eukaryota</taxon>
        <taxon>Viridiplantae</taxon>
        <taxon>Streptophyta</taxon>
        <taxon>Embryophyta</taxon>
        <taxon>Tracheophyta</taxon>
        <taxon>Spermatophyta</taxon>
        <taxon>Magnoliopsida</taxon>
        <taxon>eudicotyledons</taxon>
        <taxon>Gunneridae</taxon>
        <taxon>Pentapetalae</taxon>
        <taxon>rosids</taxon>
        <taxon>malvids</taxon>
        <taxon>Sapindales</taxon>
        <taxon>Sapindaceae</taxon>
        <taxon>Hippocastanoideae</taxon>
        <taxon>Acereae</taxon>
        <taxon>Acer</taxon>
    </lineage>
</organism>
<dbReference type="Pfam" id="PF04043">
    <property type="entry name" value="PMEI"/>
    <property type="match status" value="1"/>
</dbReference>
<dbReference type="AlphaFoldDB" id="A0A5C7ISR9"/>
<reference evidence="8" key="1">
    <citation type="journal article" date="2019" name="Gigascience">
        <title>De novo genome assembly of the endangered Acer yangbiense, a plant species with extremely small populations endemic to Yunnan Province, China.</title>
        <authorList>
            <person name="Yang J."/>
            <person name="Wariss H.M."/>
            <person name="Tao L."/>
            <person name="Zhang R."/>
            <person name="Yun Q."/>
            <person name="Hollingsworth P."/>
            <person name="Dao Z."/>
            <person name="Luo G."/>
            <person name="Guo H."/>
            <person name="Ma Y."/>
            <person name="Sun W."/>
        </authorList>
    </citation>
    <scope>NUCLEOTIDE SEQUENCE [LARGE SCALE GENOMIC DNA]</scope>
    <source>
        <strain evidence="8">cv. Malutang</strain>
    </source>
</reference>